<evidence type="ECO:0000256" key="1">
    <source>
        <dbReference type="SAM" id="MobiDB-lite"/>
    </source>
</evidence>
<proteinExistence type="predicted"/>
<name>A0ABQ9HPW3_9NEOP</name>
<organism evidence="2 3">
    <name type="scientific">Dryococelus australis</name>
    <dbReference type="NCBI Taxonomy" id="614101"/>
    <lineage>
        <taxon>Eukaryota</taxon>
        <taxon>Metazoa</taxon>
        <taxon>Ecdysozoa</taxon>
        <taxon>Arthropoda</taxon>
        <taxon>Hexapoda</taxon>
        <taxon>Insecta</taxon>
        <taxon>Pterygota</taxon>
        <taxon>Neoptera</taxon>
        <taxon>Polyneoptera</taxon>
        <taxon>Phasmatodea</taxon>
        <taxon>Verophasmatodea</taxon>
        <taxon>Anareolatae</taxon>
        <taxon>Phasmatidae</taxon>
        <taxon>Eurycanthinae</taxon>
        <taxon>Dryococelus</taxon>
    </lineage>
</organism>
<comment type="caution">
    <text evidence="2">The sequence shown here is derived from an EMBL/GenBank/DDBJ whole genome shotgun (WGS) entry which is preliminary data.</text>
</comment>
<feature type="region of interest" description="Disordered" evidence="1">
    <location>
        <begin position="44"/>
        <end position="67"/>
    </location>
</feature>
<dbReference type="EMBL" id="JARBHB010000004">
    <property type="protein sequence ID" value="KAJ8886408.1"/>
    <property type="molecule type" value="Genomic_DNA"/>
</dbReference>
<keyword evidence="3" id="KW-1185">Reference proteome</keyword>
<sequence>MKAMEGFGDLTSSSVSYEKFVTMADNVVVCGEQPDAETVAEVVSSRVQSNGSSDKENELTELPVQPLPTSVETMEYTHELQRFFEA</sequence>
<accession>A0ABQ9HPW3</accession>
<dbReference type="Proteomes" id="UP001159363">
    <property type="component" value="Chromosome X"/>
</dbReference>
<reference evidence="2 3" key="1">
    <citation type="submission" date="2023-02" db="EMBL/GenBank/DDBJ databases">
        <title>LHISI_Scaffold_Assembly.</title>
        <authorList>
            <person name="Stuart O.P."/>
            <person name="Cleave R."/>
            <person name="Magrath M.J.L."/>
            <person name="Mikheyev A.S."/>
        </authorList>
    </citation>
    <scope>NUCLEOTIDE SEQUENCE [LARGE SCALE GENOMIC DNA]</scope>
    <source>
        <strain evidence="2">Daus_M_001</strain>
        <tissue evidence="2">Leg muscle</tissue>
    </source>
</reference>
<gene>
    <name evidence="2" type="ORF">PR048_012619</name>
</gene>
<evidence type="ECO:0000313" key="2">
    <source>
        <dbReference type="EMBL" id="KAJ8886408.1"/>
    </source>
</evidence>
<evidence type="ECO:0000313" key="3">
    <source>
        <dbReference type="Proteomes" id="UP001159363"/>
    </source>
</evidence>
<protein>
    <submittedName>
        <fullName evidence="2">Uncharacterized protein</fullName>
    </submittedName>
</protein>